<dbReference type="PANTHER" id="PTHR24068">
    <property type="entry name" value="UBIQUITIN-CONJUGATING ENZYME E2"/>
    <property type="match status" value="1"/>
</dbReference>
<keyword evidence="3" id="KW-0808">Transferase</keyword>
<feature type="active site" description="Glycyl thioester intermediate" evidence="7">
    <location>
        <position position="86"/>
    </location>
</feature>
<dbReference type="SUPFAM" id="SSF54495">
    <property type="entry name" value="UBC-like"/>
    <property type="match status" value="1"/>
</dbReference>
<evidence type="ECO:0000256" key="1">
    <source>
        <dbReference type="ARBA" id="ARBA00004906"/>
    </source>
</evidence>
<comment type="pathway">
    <text evidence="1">Protein modification; protein ubiquitination.</text>
</comment>
<evidence type="ECO:0000256" key="6">
    <source>
        <dbReference type="ARBA" id="ARBA00022840"/>
    </source>
</evidence>
<dbReference type="EC" id="2.3.2.23" evidence="2"/>
<evidence type="ECO:0000256" key="5">
    <source>
        <dbReference type="ARBA" id="ARBA00022786"/>
    </source>
</evidence>
<dbReference type="Gene3D" id="3.10.110.10">
    <property type="entry name" value="Ubiquitin Conjugating Enzyme"/>
    <property type="match status" value="1"/>
</dbReference>
<evidence type="ECO:0000256" key="2">
    <source>
        <dbReference type="ARBA" id="ARBA00012486"/>
    </source>
</evidence>
<feature type="domain" description="UBC core" evidence="8">
    <location>
        <begin position="2"/>
        <end position="148"/>
    </location>
</feature>
<accession>A0A5K0U9H6</accession>
<dbReference type="Pfam" id="PF00179">
    <property type="entry name" value="UQ_con"/>
    <property type="match status" value="1"/>
</dbReference>
<evidence type="ECO:0000313" key="9">
    <source>
        <dbReference type="EMBL" id="VBB18043.1"/>
    </source>
</evidence>
<dbReference type="GO" id="GO:0005524">
    <property type="term" value="F:ATP binding"/>
    <property type="evidence" value="ECO:0007669"/>
    <property type="project" value="UniProtKB-KW"/>
</dbReference>
<gene>
    <name evidence="9" type="ORF">YASMINEVIRUS_506</name>
</gene>
<dbReference type="FunFam" id="3.10.110.10:FF:000101">
    <property type="entry name" value="Ubiquitin-conjugating enzyme E2 D2"/>
    <property type="match status" value="1"/>
</dbReference>
<evidence type="ECO:0000313" key="10">
    <source>
        <dbReference type="Proteomes" id="UP000594342"/>
    </source>
</evidence>
<keyword evidence="5" id="KW-0833">Ubl conjugation pathway</keyword>
<dbReference type="UniPathway" id="UPA00143"/>
<evidence type="ECO:0000256" key="3">
    <source>
        <dbReference type="ARBA" id="ARBA00022679"/>
    </source>
</evidence>
<dbReference type="PROSITE" id="PS00183">
    <property type="entry name" value="UBC_1"/>
    <property type="match status" value="1"/>
</dbReference>
<dbReference type="Proteomes" id="UP000594342">
    <property type="component" value="Unassembled WGS sequence"/>
</dbReference>
<dbReference type="GO" id="GO:0061631">
    <property type="term" value="F:ubiquitin conjugating enzyme activity"/>
    <property type="evidence" value="ECO:0007669"/>
    <property type="project" value="UniProtKB-EC"/>
</dbReference>
<evidence type="ECO:0000256" key="4">
    <source>
        <dbReference type="ARBA" id="ARBA00022741"/>
    </source>
</evidence>
<keyword evidence="6" id="KW-0067">ATP-binding</keyword>
<keyword evidence="4" id="KW-0547">Nucleotide-binding</keyword>
<keyword evidence="10" id="KW-1185">Reference proteome</keyword>
<dbReference type="SMART" id="SM00212">
    <property type="entry name" value="UBCc"/>
    <property type="match status" value="1"/>
</dbReference>
<sequence length="148" mass="16128">MSGNARLQKEFKDIVANPPVGVTAGLEKDNVNKWIATLAGPAGTPYTGGVFSLGITFPSGYPFKPPVVIFKTPIYHCNINSRGDICLDILKDAWTPALTIEKVLLSISSLLAEPNPNDPLVGEIAHLYKTNKLEHDRIAREYTVKHAC</sequence>
<dbReference type="PROSITE" id="PS50127">
    <property type="entry name" value="UBC_2"/>
    <property type="match status" value="1"/>
</dbReference>
<protein>
    <recommendedName>
        <fullName evidence="2">E2 ubiquitin-conjugating enzyme</fullName>
        <ecNumber evidence="2">2.3.2.23</ecNumber>
    </recommendedName>
</protein>
<dbReference type="InterPro" id="IPR000608">
    <property type="entry name" value="UBC"/>
</dbReference>
<evidence type="ECO:0000259" key="8">
    <source>
        <dbReference type="PROSITE" id="PS50127"/>
    </source>
</evidence>
<comment type="caution">
    <text evidence="9">The sequence shown here is derived from an EMBL/GenBank/DDBJ whole genome shotgun (WGS) entry which is preliminary data.</text>
</comment>
<organism evidence="9 10">
    <name type="scientific">Yasminevirus sp. GU-2018</name>
    <dbReference type="NCBI Taxonomy" id="2420051"/>
    <lineage>
        <taxon>Viruses</taxon>
        <taxon>Varidnaviria</taxon>
        <taxon>Bamfordvirae</taxon>
        <taxon>Nucleocytoviricota</taxon>
        <taxon>Megaviricetes</taxon>
        <taxon>Imitervirales</taxon>
        <taxon>Mimiviridae</taxon>
        <taxon>Klosneuvirinae</taxon>
        <taxon>Yasminevirus</taxon>
        <taxon>Yasminevirus saudimassiliense</taxon>
    </lineage>
</organism>
<evidence type="ECO:0000256" key="7">
    <source>
        <dbReference type="PROSITE-ProRule" id="PRU10133"/>
    </source>
</evidence>
<dbReference type="GO" id="GO:0016567">
    <property type="term" value="P:protein ubiquitination"/>
    <property type="evidence" value="ECO:0007669"/>
    <property type="project" value="UniProtKB-UniPathway"/>
</dbReference>
<dbReference type="InterPro" id="IPR023313">
    <property type="entry name" value="UBQ-conjugating_AS"/>
</dbReference>
<dbReference type="InterPro" id="IPR016135">
    <property type="entry name" value="UBQ-conjugating_enzyme/RWD"/>
</dbReference>
<reference evidence="9 10" key="1">
    <citation type="submission" date="2018-10" db="EMBL/GenBank/DDBJ databases">
        <authorList>
            <consortium name="IHU Genomes"/>
        </authorList>
    </citation>
    <scope>NUCLEOTIDE SEQUENCE [LARGE SCALE GENOMIC DNA]</scope>
    <source>
        <strain evidence="9 10">A1</strain>
    </source>
</reference>
<dbReference type="EMBL" id="UPSH01000001">
    <property type="protein sequence ID" value="VBB18043.1"/>
    <property type="molecule type" value="Genomic_DNA"/>
</dbReference>
<proteinExistence type="predicted"/>
<name>A0A5K0U9H6_9VIRU</name>